<dbReference type="Proteomes" id="UP000676478">
    <property type="component" value="Unassembled WGS sequence"/>
</dbReference>
<dbReference type="InterPro" id="IPR024107">
    <property type="entry name" value="Tyr-tRNA-ligase_bac_1"/>
</dbReference>
<keyword evidence="5 11" id="KW-0067">ATP-binding</keyword>
<dbReference type="InterPro" id="IPR001412">
    <property type="entry name" value="aa-tRNA-synth_I_CS"/>
</dbReference>
<evidence type="ECO:0000256" key="9">
    <source>
        <dbReference type="ARBA" id="ARBA00048248"/>
    </source>
</evidence>
<name>A0A0C1PVK7_LEVBR</name>
<dbReference type="GO" id="GO:0005829">
    <property type="term" value="C:cytosol"/>
    <property type="evidence" value="ECO:0007669"/>
    <property type="project" value="TreeGrafter"/>
</dbReference>
<dbReference type="PRINTS" id="PR01040">
    <property type="entry name" value="TRNASYNTHTYR"/>
</dbReference>
<dbReference type="CDD" id="cd00805">
    <property type="entry name" value="TyrRS_core"/>
    <property type="match status" value="1"/>
</dbReference>
<keyword evidence="3 11" id="KW-0436">Ligase</keyword>
<dbReference type="PROSITE" id="PS00178">
    <property type="entry name" value="AA_TRNA_LIGASE_I"/>
    <property type="match status" value="1"/>
</dbReference>
<comment type="subunit">
    <text evidence="11">Homodimer.</text>
</comment>
<dbReference type="Pfam" id="PF00579">
    <property type="entry name" value="tRNA-synt_1b"/>
    <property type="match status" value="1"/>
</dbReference>
<dbReference type="Pfam" id="PF22421">
    <property type="entry name" value="SYY_C-terminal"/>
    <property type="match status" value="1"/>
</dbReference>
<feature type="binding site" evidence="11">
    <location>
        <position position="170"/>
    </location>
    <ligand>
        <name>L-tyrosine</name>
        <dbReference type="ChEBI" id="CHEBI:58315"/>
    </ligand>
</feature>
<dbReference type="NCBIfam" id="TIGR00234">
    <property type="entry name" value="tyrS"/>
    <property type="match status" value="1"/>
</dbReference>
<dbReference type="Gene3D" id="1.10.240.10">
    <property type="entry name" value="Tyrosyl-Transfer RNA Synthetase"/>
    <property type="match status" value="1"/>
</dbReference>
<dbReference type="SUPFAM" id="SSF55174">
    <property type="entry name" value="Alpha-L RNA-binding motif"/>
    <property type="match status" value="1"/>
</dbReference>
<gene>
    <name evidence="11" type="primary">tyrS</name>
    <name evidence="13" type="ORF">JK167_09710</name>
</gene>
<dbReference type="AlphaFoldDB" id="A0A0C1PVK7"/>
<feature type="binding site" evidence="11">
    <location>
        <position position="166"/>
    </location>
    <ligand>
        <name>L-tyrosine</name>
        <dbReference type="ChEBI" id="CHEBI:58315"/>
    </ligand>
</feature>
<dbReference type="InterPro" id="IPR002305">
    <property type="entry name" value="aa-tRNA-synth_Ic"/>
</dbReference>
<evidence type="ECO:0000256" key="1">
    <source>
        <dbReference type="ARBA" id="ARBA00004496"/>
    </source>
</evidence>
<evidence type="ECO:0000256" key="8">
    <source>
        <dbReference type="ARBA" id="ARBA00023146"/>
    </source>
</evidence>
<dbReference type="InterPro" id="IPR002307">
    <property type="entry name" value="Tyr-tRNA-ligase"/>
</dbReference>
<comment type="caution">
    <text evidence="13">The sequence shown here is derived from an EMBL/GenBank/DDBJ whole genome shotgun (WGS) entry which is preliminary data.</text>
</comment>
<keyword evidence="6" id="KW-0694">RNA-binding</keyword>
<evidence type="ECO:0000256" key="6">
    <source>
        <dbReference type="ARBA" id="ARBA00022884"/>
    </source>
</evidence>
<evidence type="ECO:0000259" key="12">
    <source>
        <dbReference type="Pfam" id="PF22421"/>
    </source>
</evidence>
<keyword evidence="7 11" id="KW-0648">Protein biosynthesis</keyword>
<reference evidence="13" key="1">
    <citation type="submission" date="2020-12" db="EMBL/GenBank/DDBJ databases">
        <authorList>
            <person name="Mcmullen J.G."/>
        </authorList>
    </citation>
    <scope>NUCLEOTIDE SEQUENCE</scope>
    <source>
        <strain evidence="13">Dm-2019-70</strain>
    </source>
</reference>
<comment type="similarity">
    <text evidence="10 11">Belongs to the class-I aminoacyl-tRNA synthetase family. TyrS type 1 subfamily.</text>
</comment>
<evidence type="ECO:0000256" key="7">
    <source>
        <dbReference type="ARBA" id="ARBA00022917"/>
    </source>
</evidence>
<dbReference type="FunFam" id="1.10.240.10:FF:000001">
    <property type="entry name" value="Tyrosine--tRNA ligase"/>
    <property type="match status" value="1"/>
</dbReference>
<feature type="binding site" evidence="11">
    <location>
        <position position="34"/>
    </location>
    <ligand>
        <name>L-tyrosine</name>
        <dbReference type="ChEBI" id="CHEBI:58315"/>
    </ligand>
</feature>
<evidence type="ECO:0000313" key="14">
    <source>
        <dbReference type="Proteomes" id="UP000676478"/>
    </source>
</evidence>
<dbReference type="Gene3D" id="3.40.50.620">
    <property type="entry name" value="HUPs"/>
    <property type="match status" value="1"/>
</dbReference>
<protein>
    <recommendedName>
        <fullName evidence="11">Tyrosine--tRNA ligase</fullName>
        <ecNumber evidence="11">6.1.1.1</ecNumber>
    </recommendedName>
    <alternativeName>
        <fullName evidence="11">Tyrosyl-tRNA synthetase</fullName>
        <shortName evidence="11">TyrRS</shortName>
    </alternativeName>
</protein>
<dbReference type="GO" id="GO:0042803">
    <property type="term" value="F:protein homodimerization activity"/>
    <property type="evidence" value="ECO:0007669"/>
    <property type="project" value="UniProtKB-ARBA"/>
</dbReference>
<evidence type="ECO:0000256" key="5">
    <source>
        <dbReference type="ARBA" id="ARBA00022840"/>
    </source>
</evidence>
<feature type="domain" description="Tyrosine--tRNA ligase SYY-like C-terminal" evidence="12">
    <location>
        <begin position="332"/>
        <end position="414"/>
    </location>
</feature>
<dbReference type="SUPFAM" id="SSF52374">
    <property type="entry name" value="Nucleotidylyl transferase"/>
    <property type="match status" value="1"/>
</dbReference>
<comment type="catalytic activity">
    <reaction evidence="9 11">
        <text>tRNA(Tyr) + L-tyrosine + ATP = L-tyrosyl-tRNA(Tyr) + AMP + diphosphate + H(+)</text>
        <dbReference type="Rhea" id="RHEA:10220"/>
        <dbReference type="Rhea" id="RHEA-COMP:9706"/>
        <dbReference type="Rhea" id="RHEA-COMP:9707"/>
        <dbReference type="ChEBI" id="CHEBI:15378"/>
        <dbReference type="ChEBI" id="CHEBI:30616"/>
        <dbReference type="ChEBI" id="CHEBI:33019"/>
        <dbReference type="ChEBI" id="CHEBI:58315"/>
        <dbReference type="ChEBI" id="CHEBI:78442"/>
        <dbReference type="ChEBI" id="CHEBI:78536"/>
        <dbReference type="ChEBI" id="CHEBI:456215"/>
        <dbReference type="EC" id="6.1.1.1"/>
    </reaction>
</comment>
<dbReference type="InterPro" id="IPR024088">
    <property type="entry name" value="Tyr-tRNA-ligase_bac-type"/>
</dbReference>
<evidence type="ECO:0000256" key="4">
    <source>
        <dbReference type="ARBA" id="ARBA00022741"/>
    </source>
</evidence>
<dbReference type="InterPro" id="IPR036986">
    <property type="entry name" value="S4_RNA-bd_sf"/>
</dbReference>
<feature type="binding site" evidence="11">
    <location>
        <position position="231"/>
    </location>
    <ligand>
        <name>ATP</name>
        <dbReference type="ChEBI" id="CHEBI:30616"/>
    </ligand>
</feature>
<dbReference type="RefSeq" id="WP_024525739.1">
    <property type="nucleotide sequence ID" value="NZ_CAKMAE010000002.1"/>
</dbReference>
<evidence type="ECO:0000256" key="3">
    <source>
        <dbReference type="ARBA" id="ARBA00022598"/>
    </source>
</evidence>
<dbReference type="HAMAP" id="MF_02006">
    <property type="entry name" value="Tyr_tRNA_synth_type1"/>
    <property type="match status" value="1"/>
</dbReference>
<dbReference type="InterPro" id="IPR014729">
    <property type="entry name" value="Rossmann-like_a/b/a_fold"/>
</dbReference>
<dbReference type="GO" id="GO:0005524">
    <property type="term" value="F:ATP binding"/>
    <property type="evidence" value="ECO:0007669"/>
    <property type="project" value="UniProtKB-UniRule"/>
</dbReference>
<accession>A0A0C1PVK7</accession>
<dbReference type="PANTHER" id="PTHR11766:SF0">
    <property type="entry name" value="TYROSINE--TRNA LIGASE, MITOCHONDRIAL"/>
    <property type="match status" value="1"/>
</dbReference>
<dbReference type="Gene3D" id="3.10.290.10">
    <property type="entry name" value="RNA-binding S4 domain"/>
    <property type="match status" value="1"/>
</dbReference>
<comment type="function">
    <text evidence="11">Catalyzes the attachment of tyrosine to tRNA(Tyr) in a two-step reaction: tyrosine is first activated by ATP to form Tyr-AMP and then transferred to the acceptor end of tRNA(Tyr).</text>
</comment>
<sequence>MSIIDELKWRGAINQQTDEAGLAELVDEKSVGLYAGIDPTGDSMHIGHLIPFMILKRFQLAGHRPHILIGGATGSIGDPSGKKAERVLQTMDQVHHNEACLTKQMEHLFGQDGSFKIVNNYDWLSKVSLLDFLRDYGKLFNVNNMLNKEVVASRLEVGISYTEFTYQILQSIDFLHLYEAEDVQLQIGGADQWGNITAGIDLIHKQKGADAKAYGLTIPLLLKADGTKFGKSEGGNIWLDPEKTSPYEFYQFWINTDDRDVIKFLKYFTFLDQDEIKQLADAVATHPEKREAQIRLAEEVTAFVHGKEAVVEAQHITKALFSGDVAALTASEIEQGFKKMPAVTVSSAKKNIVEWLVDDTQIESSRRQAREDLTNGAIRINGEKVTDTDAEIDPASAFDGKFVIVRRGKKRYFLARVVG</sequence>
<dbReference type="InterPro" id="IPR054608">
    <property type="entry name" value="SYY-like_C"/>
</dbReference>
<evidence type="ECO:0000256" key="2">
    <source>
        <dbReference type="ARBA" id="ARBA00022490"/>
    </source>
</evidence>
<feature type="short sequence motif" description="'HIGH' region" evidence="11">
    <location>
        <begin position="39"/>
        <end position="48"/>
    </location>
</feature>
<comment type="subcellular location">
    <subcellularLocation>
        <location evidence="1 11">Cytoplasm</location>
    </subcellularLocation>
</comment>
<dbReference type="FunFam" id="3.40.50.620:FF:000008">
    <property type="entry name" value="Tyrosine--tRNA ligase"/>
    <property type="match status" value="1"/>
</dbReference>
<dbReference type="GO" id="GO:0004831">
    <property type="term" value="F:tyrosine-tRNA ligase activity"/>
    <property type="evidence" value="ECO:0007669"/>
    <property type="project" value="UniProtKB-UniRule"/>
</dbReference>
<evidence type="ECO:0000313" key="13">
    <source>
        <dbReference type="EMBL" id="MBS1011104.1"/>
    </source>
</evidence>
<dbReference type="CDD" id="cd00165">
    <property type="entry name" value="S4"/>
    <property type="match status" value="1"/>
</dbReference>
<dbReference type="GO" id="GO:0003723">
    <property type="term" value="F:RNA binding"/>
    <property type="evidence" value="ECO:0007669"/>
    <property type="project" value="UniProtKB-KW"/>
</dbReference>
<dbReference type="GO" id="GO:0006437">
    <property type="term" value="P:tyrosyl-tRNA aminoacylation"/>
    <property type="evidence" value="ECO:0007669"/>
    <property type="project" value="UniProtKB-UniRule"/>
</dbReference>
<evidence type="ECO:0000256" key="11">
    <source>
        <dbReference type="HAMAP-Rule" id="MF_02006"/>
    </source>
</evidence>
<dbReference type="OrthoDB" id="9804243at2"/>
<reference evidence="13" key="2">
    <citation type="submission" date="2022-09" db="EMBL/GenBank/DDBJ databases">
        <title>Genome-inferred correspondence between phylogeny and metabolic traits in the wild Drosophila gut microbiome.</title>
        <authorList>
            <person name="Bueno E."/>
            <person name="Blow F."/>
            <person name="Douglas A.E."/>
        </authorList>
    </citation>
    <scope>NUCLEOTIDE SEQUENCE</scope>
    <source>
        <strain evidence="13">Dm-2019-70</strain>
    </source>
</reference>
<keyword evidence="4 11" id="KW-0547">Nucleotide-binding</keyword>
<dbReference type="EMBL" id="JAERKF010000012">
    <property type="protein sequence ID" value="MBS1011104.1"/>
    <property type="molecule type" value="Genomic_DNA"/>
</dbReference>
<dbReference type="PROSITE" id="PS50889">
    <property type="entry name" value="S4"/>
    <property type="match status" value="1"/>
</dbReference>
<organism evidence="13 14">
    <name type="scientific">Levilactobacillus brevis</name>
    <name type="common">Lactobacillus brevis</name>
    <dbReference type="NCBI Taxonomy" id="1580"/>
    <lineage>
        <taxon>Bacteria</taxon>
        <taxon>Bacillati</taxon>
        <taxon>Bacillota</taxon>
        <taxon>Bacilli</taxon>
        <taxon>Lactobacillales</taxon>
        <taxon>Lactobacillaceae</taxon>
        <taxon>Levilactobacillus</taxon>
    </lineage>
</organism>
<dbReference type="PANTHER" id="PTHR11766">
    <property type="entry name" value="TYROSYL-TRNA SYNTHETASE"/>
    <property type="match status" value="1"/>
</dbReference>
<proteinExistence type="inferred from homology"/>
<evidence type="ECO:0000256" key="10">
    <source>
        <dbReference type="ARBA" id="ARBA00060965"/>
    </source>
</evidence>
<feature type="short sequence motif" description="'KMSKS' region" evidence="11">
    <location>
        <begin position="228"/>
        <end position="232"/>
    </location>
</feature>
<keyword evidence="2 11" id="KW-0963">Cytoplasm</keyword>
<dbReference type="EC" id="6.1.1.1" evidence="11"/>
<keyword evidence="8 11" id="KW-0030">Aminoacyl-tRNA synthetase</keyword>